<keyword evidence="3" id="KW-1185">Reference proteome</keyword>
<keyword evidence="1" id="KW-0732">Signal</keyword>
<feature type="signal peptide" evidence="1">
    <location>
        <begin position="1"/>
        <end position="25"/>
    </location>
</feature>
<evidence type="ECO:0000313" key="2">
    <source>
        <dbReference type="EMBL" id="GAA1833438.1"/>
    </source>
</evidence>
<evidence type="ECO:0000256" key="1">
    <source>
        <dbReference type="SAM" id="SignalP"/>
    </source>
</evidence>
<sequence length="68" mass="6488">MGSAVGATAVALGAGAVITAGAASADETTVEPAYGAGLFDVDPDQGSISQDPGVAVTGIDAMSEDWGF</sequence>
<reference evidence="2 3" key="1">
    <citation type="journal article" date="2019" name="Int. J. Syst. Evol. Microbiol.">
        <title>The Global Catalogue of Microorganisms (GCM) 10K type strain sequencing project: providing services to taxonomists for standard genome sequencing and annotation.</title>
        <authorList>
            <consortium name="The Broad Institute Genomics Platform"/>
            <consortium name="The Broad Institute Genome Sequencing Center for Infectious Disease"/>
            <person name="Wu L."/>
            <person name="Ma J."/>
        </authorList>
    </citation>
    <scope>NUCLEOTIDE SEQUENCE [LARGE SCALE GENOMIC DNA]</scope>
    <source>
        <strain evidence="2 3">JCM 13250</strain>
    </source>
</reference>
<organism evidence="2 3">
    <name type="scientific">Luedemannella flava</name>
    <dbReference type="NCBI Taxonomy" id="349316"/>
    <lineage>
        <taxon>Bacteria</taxon>
        <taxon>Bacillati</taxon>
        <taxon>Actinomycetota</taxon>
        <taxon>Actinomycetes</taxon>
        <taxon>Micromonosporales</taxon>
        <taxon>Micromonosporaceae</taxon>
        <taxon>Luedemannella</taxon>
    </lineage>
</organism>
<feature type="chain" id="PRO_5045351622" evidence="1">
    <location>
        <begin position="26"/>
        <end position="68"/>
    </location>
</feature>
<dbReference type="Proteomes" id="UP001500218">
    <property type="component" value="Unassembled WGS sequence"/>
</dbReference>
<protein>
    <submittedName>
        <fullName evidence="2">Uncharacterized protein</fullName>
    </submittedName>
</protein>
<proteinExistence type="predicted"/>
<accession>A0ABN2MPA2</accession>
<evidence type="ECO:0000313" key="3">
    <source>
        <dbReference type="Proteomes" id="UP001500218"/>
    </source>
</evidence>
<name>A0ABN2MPA2_9ACTN</name>
<comment type="caution">
    <text evidence="2">The sequence shown here is derived from an EMBL/GenBank/DDBJ whole genome shotgun (WGS) entry which is preliminary data.</text>
</comment>
<gene>
    <name evidence="2" type="ORF">GCM10009682_59740</name>
</gene>
<dbReference type="EMBL" id="BAAALT010000279">
    <property type="protein sequence ID" value="GAA1833438.1"/>
    <property type="molecule type" value="Genomic_DNA"/>
</dbReference>